<dbReference type="Proteomes" id="UP000297540">
    <property type="component" value="Unassembled WGS sequence"/>
</dbReference>
<dbReference type="Pfam" id="PF10851">
    <property type="entry name" value="DUF2652"/>
    <property type="match status" value="1"/>
</dbReference>
<accession>A0A4Y8SCP8</accession>
<dbReference type="AlphaFoldDB" id="A0A4Y8SCP8"/>
<proteinExistence type="predicted"/>
<evidence type="ECO:0000313" key="2">
    <source>
        <dbReference type="Proteomes" id="UP000297540"/>
    </source>
</evidence>
<gene>
    <name evidence="1" type="ORF">E2R66_16405</name>
</gene>
<dbReference type="RefSeq" id="WP_133232460.1">
    <property type="nucleotide sequence ID" value="NZ_SOZE01000017.1"/>
</dbReference>
<keyword evidence="2" id="KW-1185">Reference proteome</keyword>
<reference evidence="1 2" key="1">
    <citation type="journal article" date="2017" name="Int. J. Syst. Evol. Microbiol.">
        <title>Mucilaginibacterpsychrotolerans sp. nov., isolated from peatlands.</title>
        <authorList>
            <person name="Deng Y."/>
            <person name="Shen L."/>
            <person name="Xu B."/>
            <person name="Liu Y."/>
            <person name="Gu Z."/>
            <person name="Liu H."/>
            <person name="Zhou Y."/>
        </authorList>
    </citation>
    <scope>NUCLEOTIDE SEQUENCE [LARGE SCALE GENOMIC DNA]</scope>
    <source>
        <strain evidence="1 2">NH7-4</strain>
    </source>
</reference>
<comment type="caution">
    <text evidence="1">The sequence shown here is derived from an EMBL/GenBank/DDBJ whole genome shotgun (WGS) entry which is preliminary data.</text>
</comment>
<dbReference type="InterPro" id="IPR020503">
    <property type="entry name" value="Uncharacterised_Rv2561"/>
</dbReference>
<name>A0A4Y8SCP8_9SPHI</name>
<protein>
    <submittedName>
        <fullName evidence="1">DUF2652 domain-containing protein</fullName>
    </submittedName>
</protein>
<evidence type="ECO:0000313" key="1">
    <source>
        <dbReference type="EMBL" id="TFF36126.1"/>
    </source>
</evidence>
<dbReference type="EMBL" id="SOZE01000017">
    <property type="protein sequence ID" value="TFF36126.1"/>
    <property type="molecule type" value="Genomic_DNA"/>
</dbReference>
<sequence length="102" mass="11457">MKAPVTEGNLLIPDISGFTRFVQITDIETGSYIISRLLAVLLDSNMLNLKISEIEGDAILFYKLGERLSRQNILAQFDAMQDRFRSEILLLATKTGIELILV</sequence>
<organism evidence="1 2">
    <name type="scientific">Mucilaginibacter psychrotolerans</name>
    <dbReference type="NCBI Taxonomy" id="1524096"/>
    <lineage>
        <taxon>Bacteria</taxon>
        <taxon>Pseudomonadati</taxon>
        <taxon>Bacteroidota</taxon>
        <taxon>Sphingobacteriia</taxon>
        <taxon>Sphingobacteriales</taxon>
        <taxon>Sphingobacteriaceae</taxon>
        <taxon>Mucilaginibacter</taxon>
    </lineage>
</organism>